<dbReference type="AlphaFoldDB" id="A0A6M3KMF2"/>
<accession>A0A6M3KMF2</accession>
<proteinExistence type="predicted"/>
<dbReference type="Pfam" id="PF13148">
    <property type="entry name" value="DUF3987"/>
    <property type="match status" value="1"/>
</dbReference>
<evidence type="ECO:0000313" key="1">
    <source>
        <dbReference type="EMBL" id="QJA62643.1"/>
    </source>
</evidence>
<dbReference type="EMBL" id="MT141477">
    <property type="protein sequence ID" value="QJA62643.1"/>
    <property type="molecule type" value="Genomic_DNA"/>
</dbReference>
<name>A0A6M3KMF2_9ZZZZ</name>
<evidence type="ECO:0000313" key="2">
    <source>
        <dbReference type="EMBL" id="QJA82791.1"/>
    </source>
</evidence>
<dbReference type="EMBL" id="MT142496">
    <property type="protein sequence ID" value="QJA82791.1"/>
    <property type="molecule type" value="Genomic_DNA"/>
</dbReference>
<organism evidence="2">
    <name type="scientific">viral metagenome</name>
    <dbReference type="NCBI Taxonomy" id="1070528"/>
    <lineage>
        <taxon>unclassified sequences</taxon>
        <taxon>metagenomes</taxon>
        <taxon>organismal metagenomes</taxon>
    </lineage>
</organism>
<protein>
    <submittedName>
        <fullName evidence="2">Putative primase</fullName>
    </submittedName>
</protein>
<sequence>MADRKVKDWIESYLEYTDHTEPCHLYREWVAVSTIASCLQRKCYLDWGQTVYPNLYVILVGPSGARKGTAMGYGRYFLKELKVRMVAESITREALIREVKNATENLTDPENPGLIGVTHASVTVHSPELTVFIGWDNKQLMMDLTDLYDCNERWEYRTKNMGTDTIHGPWINILGATTPDLVQKTLPLDAVGGGLTARMMFVYASRKGKISIFPQLSKEDEGLRNLLLQDLEEIKMMRGQFKITEAFLDSWADWYPKQDGNNPFSDVKFSGYFERRPWTMLKMSMIVSASRSSSMIIDAVDFREGLEILKRVEIPMKKTLAGVGKRDDADVMSKIMSYIGMERETTFNDILAVFYNDVDPEGLARIILTLQKINYCDVVEKNRKTIIKYKEK</sequence>
<reference evidence="2" key="1">
    <citation type="submission" date="2020-03" db="EMBL/GenBank/DDBJ databases">
        <title>The deep terrestrial virosphere.</title>
        <authorList>
            <person name="Holmfeldt K."/>
            <person name="Nilsson E."/>
            <person name="Simone D."/>
            <person name="Lopez-Fernandez M."/>
            <person name="Wu X."/>
            <person name="de Brujin I."/>
            <person name="Lundin D."/>
            <person name="Andersson A."/>
            <person name="Bertilsson S."/>
            <person name="Dopson M."/>
        </authorList>
    </citation>
    <scope>NUCLEOTIDE SEQUENCE</scope>
    <source>
        <strain evidence="2">MM415A00370</strain>
        <strain evidence="1">MM415B00745</strain>
    </source>
</reference>
<dbReference type="InterPro" id="IPR025048">
    <property type="entry name" value="DUF3987"/>
</dbReference>
<gene>
    <name evidence="2" type="ORF">MM415A00370_0008</name>
    <name evidence="1" type="ORF">MM415B00745_0010</name>
</gene>